<evidence type="ECO:0000256" key="6">
    <source>
        <dbReference type="ARBA" id="ARBA00022840"/>
    </source>
</evidence>
<keyword evidence="6" id="KW-0067">ATP-binding</keyword>
<dbReference type="GO" id="GO:0005634">
    <property type="term" value="C:nucleus"/>
    <property type="evidence" value="ECO:0007669"/>
    <property type="project" value="UniProtKB-SubCell"/>
</dbReference>
<dbReference type="AlphaFoldDB" id="A0AAV7YZN3"/>
<evidence type="ECO:0000256" key="9">
    <source>
        <dbReference type="ARBA" id="ARBA00023242"/>
    </source>
</evidence>
<reference evidence="15" key="1">
    <citation type="submission" date="2022-08" db="EMBL/GenBank/DDBJ databases">
        <title>Novel sulphate-reducing endosymbionts in the free-living metamonad Anaeramoeba.</title>
        <authorList>
            <person name="Jerlstrom-Hultqvist J."/>
            <person name="Cepicka I."/>
            <person name="Gallot-Lavallee L."/>
            <person name="Salas-Leiva D."/>
            <person name="Curtis B.A."/>
            <person name="Zahonova K."/>
            <person name="Pipaliya S."/>
            <person name="Dacks J."/>
            <person name="Roger A.J."/>
        </authorList>
    </citation>
    <scope>NUCLEOTIDE SEQUENCE</scope>
    <source>
        <strain evidence="15">Busselton2</strain>
    </source>
</reference>
<dbReference type="InterPro" id="IPR003395">
    <property type="entry name" value="RecF/RecN/SMC_N"/>
</dbReference>
<dbReference type="CDD" id="cd03273">
    <property type="entry name" value="ABC_SMC2_euk"/>
    <property type="match status" value="1"/>
</dbReference>
<feature type="coiled-coil region" evidence="12">
    <location>
        <begin position="427"/>
        <end position="499"/>
    </location>
</feature>
<dbReference type="Proteomes" id="UP001146793">
    <property type="component" value="Unassembled WGS sequence"/>
</dbReference>
<evidence type="ECO:0000256" key="8">
    <source>
        <dbReference type="ARBA" id="ARBA00023067"/>
    </source>
</evidence>
<dbReference type="Gene3D" id="3.40.50.300">
    <property type="entry name" value="P-loop containing nucleotide triphosphate hydrolases"/>
    <property type="match status" value="2"/>
</dbReference>
<sequence length="1224" mass="142561">MFIKELIIEGFKSYAQRTVFKNFDRFFSSITGLNGSGKSNSLDAICFCLGITNLSQVRAQNLQELVYKKGQAGVTKASVSIVFNNEDRENSPVGYESFKEITVTRQIVIGGRSKYLINGKNAQLNKVKNLFHSVQLNVNNPHFLIMQGRITKVLNMKPLETLGMIEEASGTRMFEDKKRSAFRIMKKKDTKVDEISKVLDTEITPTIERLREEKQQYLKWSQNKNEYERLKKFVIAYEYTRSLNLVENSKQQEIELKNEVSETENQIEILTNDLTTINKESKVLLRQKDERISGKYKKLEKQVTAFSKEFIKQTTNMDHFKETKQNEEKNQKQLNANKKSIEKSIKKKQKLLETKEKELFEIEKEHKEMNLQLEELQLSISAISVTVSNNNKEKNETSGKTLAGQLNHYKQQITQNETIIKEKNMKIKFQEEELSKMKPRLKEAKREFAKLQKKSQALELEITKIENEIQGMGYDSDKHKSLIKQIDQEELVRERIQNKLDQLSIFLEGLEFIYQSPTQDFNPDSVKGIVARLFEVKNPEMYHTALEIVAGGRLFNVVVDTVENSKLLIKFGKLRKRVTMIPLDKIVNYSIDKRIISKAQRKVGKENVQTSKSLLDYDRSLEPAMNYVFGGTFVCKNLELAEKVTFDREIRKRTVTVDGSDLNPVGTMTGGSIDKKRNVLDLIKQFNDLRSEYHNQNDKIEGIKNLLLEQEKLKRQSSILTNELELKIHELKLIKETIVNSPQCQIITQFEESGELIEKLKMDKIELKKEQEKNEKKVIEIEKDLEEFENGRENKVKETEIQIKKIKKKVDKHAQVVQKQLELVEQIKFEKNELIEELEKNEAKITKIEQKIEKMEKELEIKRDQIKEKENELKEFKGKLEDEREKLIVTDKKIGKLNQQKTETEKNIEERNLQLKRLNLKLTRFIKEQESSANRITDMEKQHKWIRSEKKLFGKKHSDYDFTQTDPTKASQNLESILKEQQTLEKSLNRKVMGMLEEAGTKYQDLCGKRETILKDRKKIEQVIQELDIKKRKALRATWKKVNKDFGSIFGTLLPGTSAKLVPIDIEEIQKGLEIKVAFSGQWKESLTELSGGQRSLLALSLILSLLLFKPAPIYILDEVDSALDLSHTANIGKMLKNKFGKSQFIIVSLKEGMFENANVIFRTEFVDGRSTVTRLDNRSRNQISNVDLIAGKYDKIDEKSDKNEKRKKEKREKKKRRKNKRKK</sequence>
<dbReference type="InterPro" id="IPR027120">
    <property type="entry name" value="Smc2_ABC"/>
</dbReference>
<evidence type="ECO:0000256" key="12">
    <source>
        <dbReference type="SAM" id="Coils"/>
    </source>
</evidence>
<feature type="region of interest" description="Disordered" evidence="13">
    <location>
        <begin position="1200"/>
        <end position="1224"/>
    </location>
</feature>
<dbReference type="SUPFAM" id="SSF75553">
    <property type="entry name" value="Smc hinge domain"/>
    <property type="match status" value="1"/>
</dbReference>
<evidence type="ECO:0000256" key="3">
    <source>
        <dbReference type="ARBA" id="ARBA00022618"/>
    </source>
</evidence>
<dbReference type="PIRSF" id="PIRSF005719">
    <property type="entry name" value="SMC"/>
    <property type="match status" value="1"/>
</dbReference>
<dbReference type="SUPFAM" id="SSF52540">
    <property type="entry name" value="P-loop containing nucleoside triphosphate hydrolases"/>
    <property type="match status" value="1"/>
</dbReference>
<protein>
    <recommendedName>
        <fullName evidence="11">Structural maintenance of chromosomes protein</fullName>
    </recommendedName>
</protein>
<feature type="coiled-coil region" evidence="12">
    <location>
        <begin position="210"/>
        <end position="280"/>
    </location>
</feature>
<dbReference type="GO" id="GO:0016887">
    <property type="term" value="F:ATP hydrolysis activity"/>
    <property type="evidence" value="ECO:0007669"/>
    <property type="project" value="InterPro"/>
</dbReference>
<comment type="caution">
    <text evidence="15">The sequence shown here is derived from an EMBL/GenBank/DDBJ whole genome shotgun (WGS) entry which is preliminary data.</text>
</comment>
<keyword evidence="10" id="KW-0131">Cell cycle</keyword>
<dbReference type="Gene3D" id="1.20.1060.20">
    <property type="match status" value="1"/>
</dbReference>
<dbReference type="InterPro" id="IPR036277">
    <property type="entry name" value="SMC_hinge_sf"/>
</dbReference>
<evidence type="ECO:0000313" key="15">
    <source>
        <dbReference type="EMBL" id="KAJ3435327.1"/>
    </source>
</evidence>
<proteinExistence type="inferred from homology"/>
<keyword evidence="4" id="KW-0547">Nucleotide-binding</keyword>
<dbReference type="FunFam" id="3.40.50.300:FF:000385">
    <property type="entry name" value="Structural maintenance of chromosomes 2"/>
    <property type="match status" value="1"/>
</dbReference>
<comment type="subcellular location">
    <subcellularLocation>
        <location evidence="1 11">Nucleus</location>
    </subcellularLocation>
</comment>
<gene>
    <name evidence="15" type="ORF">M0812_19515</name>
</gene>
<feature type="coiled-coil region" evidence="12">
    <location>
        <begin position="757"/>
        <end position="921"/>
    </location>
</feature>
<evidence type="ECO:0000256" key="4">
    <source>
        <dbReference type="ARBA" id="ARBA00022741"/>
    </source>
</evidence>
<evidence type="ECO:0000256" key="1">
    <source>
        <dbReference type="ARBA" id="ARBA00004123"/>
    </source>
</evidence>
<feature type="compositionally biased region" description="Basic residues" evidence="13">
    <location>
        <begin position="1208"/>
        <end position="1224"/>
    </location>
</feature>
<evidence type="ECO:0000256" key="11">
    <source>
        <dbReference type="PIRNR" id="PIRNR005719"/>
    </source>
</evidence>
<dbReference type="SMART" id="SM00968">
    <property type="entry name" value="SMC_hinge"/>
    <property type="match status" value="1"/>
</dbReference>
<keyword evidence="5" id="KW-0498">Mitosis</keyword>
<keyword evidence="8" id="KW-0226">DNA condensation</keyword>
<keyword evidence="9 11" id="KW-0539">Nucleus</keyword>
<evidence type="ECO:0000256" key="2">
    <source>
        <dbReference type="ARBA" id="ARBA00005231"/>
    </source>
</evidence>
<evidence type="ECO:0000256" key="10">
    <source>
        <dbReference type="ARBA" id="ARBA00023306"/>
    </source>
</evidence>
<dbReference type="InterPro" id="IPR010935">
    <property type="entry name" value="SMC_hinge"/>
</dbReference>
<dbReference type="GO" id="GO:0005694">
    <property type="term" value="C:chromosome"/>
    <property type="evidence" value="ECO:0007669"/>
    <property type="project" value="InterPro"/>
</dbReference>
<dbReference type="InterPro" id="IPR024704">
    <property type="entry name" value="SMC"/>
</dbReference>
<dbReference type="GO" id="GO:0051301">
    <property type="term" value="P:cell division"/>
    <property type="evidence" value="ECO:0007669"/>
    <property type="project" value="UniProtKB-KW"/>
</dbReference>
<accession>A0AAV7YZN3</accession>
<organism evidence="15 16">
    <name type="scientific">Anaeramoeba flamelloides</name>
    <dbReference type="NCBI Taxonomy" id="1746091"/>
    <lineage>
        <taxon>Eukaryota</taxon>
        <taxon>Metamonada</taxon>
        <taxon>Anaeramoebidae</taxon>
        <taxon>Anaeramoeba</taxon>
    </lineage>
</organism>
<name>A0AAV7YZN3_9EUKA</name>
<dbReference type="EMBL" id="JANTQA010000040">
    <property type="protein sequence ID" value="KAJ3435327.1"/>
    <property type="molecule type" value="Genomic_DNA"/>
</dbReference>
<dbReference type="Pfam" id="PF06470">
    <property type="entry name" value="SMC_hinge"/>
    <property type="match status" value="1"/>
</dbReference>
<dbReference type="PANTHER" id="PTHR43977">
    <property type="entry name" value="STRUCTURAL MAINTENANCE OF CHROMOSOMES PROTEIN 3"/>
    <property type="match status" value="1"/>
</dbReference>
<keyword evidence="3" id="KW-0132">Cell division</keyword>
<comment type="similarity">
    <text evidence="2">Belongs to the SMC family. SMC2 subfamily.</text>
</comment>
<keyword evidence="7 12" id="KW-0175">Coiled coil</keyword>
<evidence type="ECO:0000256" key="13">
    <source>
        <dbReference type="SAM" id="MobiDB-lite"/>
    </source>
</evidence>
<dbReference type="Pfam" id="PF02463">
    <property type="entry name" value="SMC_N"/>
    <property type="match status" value="1"/>
</dbReference>
<evidence type="ECO:0000259" key="14">
    <source>
        <dbReference type="SMART" id="SM00968"/>
    </source>
</evidence>
<evidence type="ECO:0000256" key="7">
    <source>
        <dbReference type="ARBA" id="ARBA00023054"/>
    </source>
</evidence>
<dbReference type="InterPro" id="IPR027417">
    <property type="entry name" value="P-loop_NTPase"/>
</dbReference>
<evidence type="ECO:0000313" key="16">
    <source>
        <dbReference type="Proteomes" id="UP001146793"/>
    </source>
</evidence>
<dbReference type="GO" id="GO:0030261">
    <property type="term" value="P:chromosome condensation"/>
    <property type="evidence" value="ECO:0007669"/>
    <property type="project" value="UniProtKB-KW"/>
</dbReference>
<feature type="coiled-coil region" evidence="12">
    <location>
        <begin position="317"/>
        <end position="379"/>
    </location>
</feature>
<evidence type="ECO:0000256" key="5">
    <source>
        <dbReference type="ARBA" id="ARBA00022776"/>
    </source>
</evidence>
<feature type="domain" description="SMC hinge" evidence="14">
    <location>
        <begin position="524"/>
        <end position="645"/>
    </location>
</feature>
<dbReference type="GO" id="GO:0005524">
    <property type="term" value="F:ATP binding"/>
    <property type="evidence" value="ECO:0007669"/>
    <property type="project" value="UniProtKB-KW"/>
</dbReference>
<dbReference type="Gene3D" id="3.30.70.1620">
    <property type="match status" value="1"/>
</dbReference>